<protein>
    <submittedName>
        <fullName evidence="1">Uncharacterized protein</fullName>
    </submittedName>
</protein>
<accession>A0A8E0N7W9</accession>
<proteinExistence type="predicted"/>
<gene>
    <name evidence="1" type="ORF">MBEBAB_0164</name>
</gene>
<evidence type="ECO:0000313" key="1">
    <source>
        <dbReference type="EMBL" id="GAD57914.1"/>
    </source>
</evidence>
<organism evidence="1 2">
    <name type="scientific">Brevundimonas abyssalis TAR-001</name>
    <dbReference type="NCBI Taxonomy" id="1391729"/>
    <lineage>
        <taxon>Bacteria</taxon>
        <taxon>Pseudomonadati</taxon>
        <taxon>Pseudomonadota</taxon>
        <taxon>Alphaproteobacteria</taxon>
        <taxon>Caulobacterales</taxon>
        <taxon>Caulobacteraceae</taxon>
        <taxon>Brevundimonas</taxon>
    </lineage>
</organism>
<dbReference type="EMBL" id="BATC01000002">
    <property type="protein sequence ID" value="GAD57914.1"/>
    <property type="molecule type" value="Genomic_DNA"/>
</dbReference>
<keyword evidence="2" id="KW-1185">Reference proteome</keyword>
<sequence>MDPQAPLSDRIQHLVDANREYPRWADFPAAPTDVPAPGVIATRVAGLDQTGQAVSQSAAAIDWTFVDDPDAWAASVRGRVAGARMSLATARTAAEIEAFAQSLRERAEPPPPIDPRQ</sequence>
<dbReference type="AlphaFoldDB" id="A0A8E0N7W9"/>
<name>A0A8E0N7W9_9CAUL</name>
<evidence type="ECO:0000313" key="2">
    <source>
        <dbReference type="Proteomes" id="UP000016569"/>
    </source>
</evidence>
<dbReference type="Proteomes" id="UP000016569">
    <property type="component" value="Unassembled WGS sequence"/>
</dbReference>
<comment type="caution">
    <text evidence="1">The sequence shown here is derived from an EMBL/GenBank/DDBJ whole genome shotgun (WGS) entry which is preliminary data.</text>
</comment>
<reference evidence="2" key="1">
    <citation type="journal article" date="2013" name="Genome Announc.">
        <title>Draft Genome Sequence of the Dimorphic Prosthecate Bacterium Brevundimonas abyssalis TAR-001T.</title>
        <authorList>
            <person name="Tsubouchi T."/>
            <person name="Nishi S."/>
            <person name="Usui K."/>
            <person name="Shimane Y."/>
            <person name="Takaki Y."/>
            <person name="Maruyama T."/>
            <person name="Hatada Y."/>
        </authorList>
    </citation>
    <scope>NUCLEOTIDE SEQUENCE [LARGE SCALE GENOMIC DNA]</scope>
    <source>
        <strain evidence="2">TAR-001</strain>
    </source>
</reference>